<gene>
    <name evidence="7" type="ORF">K489DRAFT_383969</name>
</gene>
<dbReference type="Proteomes" id="UP000504637">
    <property type="component" value="Unplaced"/>
</dbReference>
<keyword evidence="2" id="KW-0285">Flavoprotein</keyword>
<evidence type="ECO:0000313" key="7">
    <source>
        <dbReference type="RefSeq" id="XP_033456109.1"/>
    </source>
</evidence>
<reference evidence="7" key="3">
    <citation type="submission" date="2025-08" db="UniProtKB">
        <authorList>
            <consortium name="RefSeq"/>
        </authorList>
    </citation>
    <scope>IDENTIFICATION</scope>
    <source>
        <strain evidence="7">CBS 342.82</strain>
    </source>
</reference>
<name>A0A6J3LTW5_9PEZI</name>
<comment type="similarity">
    <text evidence="1">Belongs to the NADH:flavin oxidoreductase/NADH oxidase family.</text>
</comment>
<sequence>MPSKAFTPATLPNGSTIKNRIVKAAMEENLADVPSHNGPSANLVRLYETWGRGGSGIILSGHIMLDPRSMASAGDILLSADAPVDEERWRDWIARTQAEGGQFWFQLNHPGRQIRKGAGFPAYAPSAIRVDVGKLASGMFETPVALTEEQILEIIERFAWAAKKCEDFGASGVQVHSAHGYLSSQFLSPRTNVRTDRWGGSIENRSRFLVETVKAIRAKVSAKFGVAVKINSSDFQKGGFNPEDLRYVVEKLNGLGLDFLELSGGSYEIPAMMGAEVPDQEHKKAASTKAREAYFLTTAESLDGLAEMPLLVTGGISRLSTLNTVIESTEKLRLAGVGTAIGLVPDLPNQWAEGKDPQPHLTCNTWFMPKITVPLARIAGVQWALHQLGRGSKPWPGVWPTFSLVALQLGEMRNMPKYLKWVKALEVSSKTQ</sequence>
<dbReference type="RefSeq" id="XP_033456109.1">
    <property type="nucleotide sequence ID" value="XM_033605740.1"/>
</dbReference>
<dbReference type="InterPro" id="IPR013785">
    <property type="entry name" value="Aldolase_TIM"/>
</dbReference>
<protein>
    <submittedName>
        <fullName evidence="7">NADH oxidoreductase</fullName>
    </submittedName>
</protein>
<evidence type="ECO:0000256" key="4">
    <source>
        <dbReference type="ARBA" id="ARBA00023002"/>
    </source>
</evidence>
<dbReference type="OrthoDB" id="1663137at2759"/>
<evidence type="ECO:0000313" key="6">
    <source>
        <dbReference type="Proteomes" id="UP000504637"/>
    </source>
</evidence>
<dbReference type="InterPro" id="IPR051799">
    <property type="entry name" value="NADH_flavin_oxidoreductase"/>
</dbReference>
<dbReference type="PANTHER" id="PTHR43656">
    <property type="entry name" value="BINDING OXIDOREDUCTASE, PUTATIVE (AFU_ORTHOLOGUE AFUA_2G08260)-RELATED"/>
    <property type="match status" value="1"/>
</dbReference>
<dbReference type="GO" id="GO:0016491">
    <property type="term" value="F:oxidoreductase activity"/>
    <property type="evidence" value="ECO:0007669"/>
    <property type="project" value="UniProtKB-KW"/>
</dbReference>
<evidence type="ECO:0000256" key="3">
    <source>
        <dbReference type="ARBA" id="ARBA00022643"/>
    </source>
</evidence>
<keyword evidence="4" id="KW-0560">Oxidoreductase</keyword>
<reference evidence="7" key="1">
    <citation type="submission" date="2020-01" db="EMBL/GenBank/DDBJ databases">
        <authorList>
            <consortium name="DOE Joint Genome Institute"/>
            <person name="Haridas S."/>
            <person name="Albert R."/>
            <person name="Binder M."/>
            <person name="Bloem J."/>
            <person name="Labutti K."/>
            <person name="Salamov A."/>
            <person name="Andreopoulos B."/>
            <person name="Baker S.E."/>
            <person name="Barry K."/>
            <person name="Bills G."/>
            <person name="Bluhm B.H."/>
            <person name="Cannon C."/>
            <person name="Castanera R."/>
            <person name="Culley D.E."/>
            <person name="Daum C."/>
            <person name="Ezra D."/>
            <person name="Gonzalez J.B."/>
            <person name="Henrissat B."/>
            <person name="Kuo A."/>
            <person name="Liang C."/>
            <person name="Lipzen A."/>
            <person name="Lutzoni F."/>
            <person name="Magnuson J."/>
            <person name="Mondo S."/>
            <person name="Nolan M."/>
            <person name="Ohm R."/>
            <person name="Pangilinan J."/>
            <person name="Park H.-J."/>
            <person name="Ramirez L."/>
            <person name="Alfaro M."/>
            <person name="Sun H."/>
            <person name="Tritt A."/>
            <person name="Yoshinaga Y."/>
            <person name="Zwiers L.-H."/>
            <person name="Turgeon B.G."/>
            <person name="Goodwin S.B."/>
            <person name="Spatafora J.W."/>
            <person name="Crous P.W."/>
            <person name="Grigoriev I.V."/>
        </authorList>
    </citation>
    <scope>NUCLEOTIDE SEQUENCE</scope>
    <source>
        <strain evidence="7">CBS 342.82</strain>
    </source>
</reference>
<accession>A0A6J3LTW5</accession>
<dbReference type="AlphaFoldDB" id="A0A6J3LTW5"/>
<proteinExistence type="inferred from homology"/>
<keyword evidence="3" id="KW-0288">FMN</keyword>
<dbReference type="InterPro" id="IPR001155">
    <property type="entry name" value="OxRdtase_FMN_N"/>
</dbReference>
<dbReference type="GO" id="GO:0010181">
    <property type="term" value="F:FMN binding"/>
    <property type="evidence" value="ECO:0007669"/>
    <property type="project" value="InterPro"/>
</dbReference>
<evidence type="ECO:0000259" key="5">
    <source>
        <dbReference type="Pfam" id="PF00724"/>
    </source>
</evidence>
<dbReference type="Pfam" id="PF00724">
    <property type="entry name" value="Oxidored_FMN"/>
    <property type="match status" value="1"/>
</dbReference>
<keyword evidence="6" id="KW-1185">Reference proteome</keyword>
<reference evidence="7" key="2">
    <citation type="submission" date="2020-04" db="EMBL/GenBank/DDBJ databases">
        <authorList>
            <consortium name="NCBI Genome Project"/>
        </authorList>
    </citation>
    <scope>NUCLEOTIDE SEQUENCE</scope>
    <source>
        <strain evidence="7">CBS 342.82</strain>
    </source>
</reference>
<dbReference type="SUPFAM" id="SSF51395">
    <property type="entry name" value="FMN-linked oxidoreductases"/>
    <property type="match status" value="1"/>
</dbReference>
<evidence type="ECO:0000256" key="2">
    <source>
        <dbReference type="ARBA" id="ARBA00022630"/>
    </source>
</evidence>
<evidence type="ECO:0000256" key="1">
    <source>
        <dbReference type="ARBA" id="ARBA00005979"/>
    </source>
</evidence>
<dbReference type="PANTHER" id="PTHR43656:SF2">
    <property type="entry name" value="BINDING OXIDOREDUCTASE, PUTATIVE (AFU_ORTHOLOGUE AFUA_2G08260)-RELATED"/>
    <property type="match status" value="1"/>
</dbReference>
<dbReference type="GeneID" id="54363540"/>
<dbReference type="Gene3D" id="3.20.20.70">
    <property type="entry name" value="Aldolase class I"/>
    <property type="match status" value="1"/>
</dbReference>
<organism evidence="7">
    <name type="scientific">Dissoconium aciculare CBS 342.82</name>
    <dbReference type="NCBI Taxonomy" id="1314786"/>
    <lineage>
        <taxon>Eukaryota</taxon>
        <taxon>Fungi</taxon>
        <taxon>Dikarya</taxon>
        <taxon>Ascomycota</taxon>
        <taxon>Pezizomycotina</taxon>
        <taxon>Dothideomycetes</taxon>
        <taxon>Dothideomycetidae</taxon>
        <taxon>Mycosphaerellales</taxon>
        <taxon>Dissoconiaceae</taxon>
        <taxon>Dissoconium</taxon>
    </lineage>
</organism>
<feature type="domain" description="NADH:flavin oxidoreductase/NADH oxidase N-terminal" evidence="5">
    <location>
        <begin position="6"/>
        <end position="354"/>
    </location>
</feature>